<dbReference type="SFLD" id="SFLDS00019">
    <property type="entry name" value="Glutathione_Transferase_(cytos"/>
    <property type="match status" value="1"/>
</dbReference>
<dbReference type="InterPro" id="IPR004045">
    <property type="entry name" value="Glutathione_S-Trfase_N"/>
</dbReference>
<dbReference type="EMBL" id="OY731407">
    <property type="protein sequence ID" value="CAJ1976572.1"/>
    <property type="molecule type" value="Genomic_DNA"/>
</dbReference>
<comment type="catalytic activity">
    <reaction evidence="4">
        <text>RX + glutathione = an S-substituted glutathione + a halide anion + H(+)</text>
        <dbReference type="Rhea" id="RHEA:16437"/>
        <dbReference type="ChEBI" id="CHEBI:15378"/>
        <dbReference type="ChEBI" id="CHEBI:16042"/>
        <dbReference type="ChEBI" id="CHEBI:17792"/>
        <dbReference type="ChEBI" id="CHEBI:57925"/>
        <dbReference type="ChEBI" id="CHEBI:90779"/>
        <dbReference type="EC" id="2.5.1.18"/>
    </reaction>
</comment>
<dbReference type="GO" id="GO:0004364">
    <property type="term" value="F:glutathione transferase activity"/>
    <property type="evidence" value="ECO:0007669"/>
    <property type="project" value="UniProtKB-EC"/>
</dbReference>
<dbReference type="InterPro" id="IPR036282">
    <property type="entry name" value="Glutathione-S-Trfase_C_sf"/>
</dbReference>
<reference evidence="7" key="1">
    <citation type="submission" date="2023-10" db="EMBL/GenBank/DDBJ databases">
        <authorList>
            <person name="Domelevo Entfellner J.-B."/>
        </authorList>
    </citation>
    <scope>NUCLEOTIDE SEQUENCE</scope>
</reference>
<dbReference type="PANTHER" id="PTHR11260:SF679">
    <property type="entry name" value="GLUTATHIONE TRANSFERASE"/>
    <property type="match status" value="1"/>
</dbReference>
<evidence type="ECO:0000256" key="4">
    <source>
        <dbReference type="ARBA" id="ARBA00047960"/>
    </source>
</evidence>
<dbReference type="InterPro" id="IPR045074">
    <property type="entry name" value="GST_C_Tau"/>
</dbReference>
<accession>A0AA86W1B5</accession>
<dbReference type="InterPro" id="IPR045073">
    <property type="entry name" value="Omega/Tau-like"/>
</dbReference>
<evidence type="ECO:0000256" key="2">
    <source>
        <dbReference type="ARBA" id="ARBA00022679"/>
    </source>
</evidence>
<feature type="domain" description="GST C-terminal" evidence="6">
    <location>
        <begin position="86"/>
        <end position="211"/>
    </location>
</feature>
<dbReference type="InterPro" id="IPR004046">
    <property type="entry name" value="GST_C"/>
</dbReference>
<evidence type="ECO:0000259" key="6">
    <source>
        <dbReference type="PROSITE" id="PS50405"/>
    </source>
</evidence>
<dbReference type="InterPro" id="IPR010987">
    <property type="entry name" value="Glutathione-S-Trfase_C-like"/>
</dbReference>
<dbReference type="SFLD" id="SFLDG00358">
    <property type="entry name" value="Main_(cytGST)"/>
    <property type="match status" value="1"/>
</dbReference>
<dbReference type="SUPFAM" id="SSF47616">
    <property type="entry name" value="GST C-terminal domain-like"/>
    <property type="match status" value="1"/>
</dbReference>
<keyword evidence="8" id="KW-1185">Reference proteome</keyword>
<evidence type="ECO:0000313" key="7">
    <source>
        <dbReference type="EMBL" id="CAJ1976572.1"/>
    </source>
</evidence>
<dbReference type="FunFam" id="3.40.30.10:FF:000044">
    <property type="entry name" value="Glutathione S-transferase GSTU6"/>
    <property type="match status" value="1"/>
</dbReference>
<proteinExistence type="inferred from homology"/>
<keyword evidence="2" id="KW-0808">Transferase</keyword>
<dbReference type="Pfam" id="PF02798">
    <property type="entry name" value="GST_N"/>
    <property type="match status" value="1"/>
</dbReference>
<dbReference type="Gramene" id="rna-AYBTSS11_LOCUS28710">
    <property type="protein sequence ID" value="CAJ1976572.1"/>
    <property type="gene ID" value="gene-AYBTSS11_LOCUS28710"/>
</dbReference>
<dbReference type="InterPro" id="IPR040079">
    <property type="entry name" value="Glutathione_S-Trfase"/>
</dbReference>
<dbReference type="Gene3D" id="3.40.30.10">
    <property type="entry name" value="Glutaredoxin"/>
    <property type="match status" value="1"/>
</dbReference>
<dbReference type="Pfam" id="PF00043">
    <property type="entry name" value="GST_C"/>
    <property type="match status" value="1"/>
</dbReference>
<dbReference type="SUPFAM" id="SSF52833">
    <property type="entry name" value="Thioredoxin-like"/>
    <property type="match status" value="1"/>
</dbReference>
<organism evidence="7 8">
    <name type="scientific">Sphenostylis stenocarpa</name>
    <dbReference type="NCBI Taxonomy" id="92480"/>
    <lineage>
        <taxon>Eukaryota</taxon>
        <taxon>Viridiplantae</taxon>
        <taxon>Streptophyta</taxon>
        <taxon>Embryophyta</taxon>
        <taxon>Tracheophyta</taxon>
        <taxon>Spermatophyta</taxon>
        <taxon>Magnoliopsida</taxon>
        <taxon>eudicotyledons</taxon>
        <taxon>Gunneridae</taxon>
        <taxon>Pentapetalae</taxon>
        <taxon>rosids</taxon>
        <taxon>fabids</taxon>
        <taxon>Fabales</taxon>
        <taxon>Fabaceae</taxon>
        <taxon>Papilionoideae</taxon>
        <taxon>50 kb inversion clade</taxon>
        <taxon>NPAAA clade</taxon>
        <taxon>indigoferoid/millettioid clade</taxon>
        <taxon>Phaseoleae</taxon>
        <taxon>Sphenostylis</taxon>
    </lineage>
</organism>
<feature type="domain" description="GST N-terminal" evidence="5">
    <location>
        <begin position="2"/>
        <end position="81"/>
    </location>
</feature>
<dbReference type="Proteomes" id="UP001189624">
    <property type="component" value="Chromosome 10"/>
</dbReference>
<sequence length="223" mass="26214">MAEVKLHGFWYSPFTLRVVWTLKLKGIPYQNIEEDRYNKSPQLLQLNPVHKKTPVLVHNEKPLCESMLIVEYIDEIWPHNSVLPADPYERALARFWVKYAEDEMFSAFVAFFRSNNDEEREKNVEKVWEVLTVVENQCFGDEKKIFGGDIINIVDIAFGSLFKFLEVAQDIVEAKVLEDEKFPHLHSWYNNFKDVPVVKENLPDHEKMVAFIRVIREKLLASS</sequence>
<dbReference type="PROSITE" id="PS50405">
    <property type="entry name" value="GST_CTER"/>
    <property type="match status" value="1"/>
</dbReference>
<dbReference type="SFLD" id="SFLDG01152">
    <property type="entry name" value="Main.3:_Omega-_and_Tau-like"/>
    <property type="match status" value="1"/>
</dbReference>
<dbReference type="Gene3D" id="1.20.1050.10">
    <property type="match status" value="1"/>
</dbReference>
<protein>
    <recommendedName>
        <fullName evidence="1">glutathione transferase</fullName>
        <ecNumber evidence="1">2.5.1.18</ecNumber>
    </recommendedName>
</protein>
<dbReference type="FunFam" id="1.20.1050.10:FF:000012">
    <property type="entry name" value="Tau class glutathione S-transferase"/>
    <property type="match status" value="1"/>
</dbReference>
<gene>
    <name evidence="7" type="ORF">AYBTSS11_LOCUS28710</name>
</gene>
<dbReference type="GO" id="GO:0006749">
    <property type="term" value="P:glutathione metabolic process"/>
    <property type="evidence" value="ECO:0007669"/>
    <property type="project" value="InterPro"/>
</dbReference>
<dbReference type="PANTHER" id="PTHR11260">
    <property type="entry name" value="GLUTATHIONE S-TRANSFERASE, GST, SUPERFAMILY, GST DOMAIN CONTAINING"/>
    <property type="match status" value="1"/>
</dbReference>
<name>A0AA86W1B5_9FABA</name>
<dbReference type="AlphaFoldDB" id="A0AA86W1B5"/>
<dbReference type="EC" id="2.5.1.18" evidence="1"/>
<dbReference type="InterPro" id="IPR036249">
    <property type="entry name" value="Thioredoxin-like_sf"/>
</dbReference>
<evidence type="ECO:0000256" key="1">
    <source>
        <dbReference type="ARBA" id="ARBA00012452"/>
    </source>
</evidence>
<evidence type="ECO:0000259" key="5">
    <source>
        <dbReference type="PROSITE" id="PS50404"/>
    </source>
</evidence>
<dbReference type="GO" id="GO:0005737">
    <property type="term" value="C:cytoplasm"/>
    <property type="evidence" value="ECO:0007669"/>
    <property type="project" value="TreeGrafter"/>
</dbReference>
<dbReference type="CDD" id="cd03058">
    <property type="entry name" value="GST_N_Tau"/>
    <property type="match status" value="1"/>
</dbReference>
<dbReference type="PROSITE" id="PS50404">
    <property type="entry name" value="GST_NTER"/>
    <property type="match status" value="1"/>
</dbReference>
<evidence type="ECO:0000256" key="3">
    <source>
        <dbReference type="ARBA" id="ARBA00025743"/>
    </source>
</evidence>
<comment type="similarity">
    <text evidence="3">Belongs to the GST superfamily. Tau family.</text>
</comment>
<dbReference type="CDD" id="cd03185">
    <property type="entry name" value="GST_C_Tau"/>
    <property type="match status" value="1"/>
</dbReference>
<evidence type="ECO:0000313" key="8">
    <source>
        <dbReference type="Proteomes" id="UP001189624"/>
    </source>
</evidence>